<dbReference type="PATRIC" id="fig|742726.3.peg.2034"/>
<name>K0WVD8_9BACT</name>
<feature type="domain" description="EcxA zinc-binding" evidence="1">
    <location>
        <begin position="417"/>
        <end position="726"/>
    </location>
</feature>
<dbReference type="InterPro" id="IPR033413">
    <property type="entry name" value="DUF5117"/>
</dbReference>
<protein>
    <recommendedName>
        <fullName evidence="6">Zinc-dependent metalloprotease</fullName>
    </recommendedName>
</protein>
<accession>K0WVD8</accession>
<dbReference type="Pfam" id="PF17162">
    <property type="entry name" value="DUF5118"/>
    <property type="match status" value="1"/>
</dbReference>
<reference evidence="4 5" key="1">
    <citation type="submission" date="2012-08" db="EMBL/GenBank/DDBJ databases">
        <title>The Genome Sequence of Barnesiella intestinihominis YIT 11860.</title>
        <authorList>
            <consortium name="The Broad Institute Genome Sequencing Platform"/>
            <person name="Earl A."/>
            <person name="Ward D."/>
            <person name="Feldgarden M."/>
            <person name="Gevers D."/>
            <person name="Morotomi M."/>
            <person name="Walker B."/>
            <person name="Young S.K."/>
            <person name="Zeng Q."/>
            <person name="Gargeya S."/>
            <person name="Fitzgerald M."/>
            <person name="Haas B."/>
            <person name="Abouelleil A."/>
            <person name="Alvarado L."/>
            <person name="Arachchi H.M."/>
            <person name="Berlin A.M."/>
            <person name="Chapman S.B."/>
            <person name="Goldberg J."/>
            <person name="Griggs A."/>
            <person name="Gujja S."/>
            <person name="Hansen M."/>
            <person name="Howarth C."/>
            <person name="Imamovic A."/>
            <person name="Larimer J."/>
            <person name="McCowen C."/>
            <person name="Montmayeur A."/>
            <person name="Murphy C."/>
            <person name="Neiman D."/>
            <person name="Pearson M."/>
            <person name="Priest M."/>
            <person name="Roberts A."/>
            <person name="Saif S."/>
            <person name="Shea T."/>
            <person name="Sisk P."/>
            <person name="Sykes S."/>
            <person name="Wortman J."/>
            <person name="Nusbaum C."/>
            <person name="Birren B."/>
        </authorList>
    </citation>
    <scope>NUCLEOTIDE SEQUENCE [LARGE SCALE GENOMIC DNA]</scope>
    <source>
        <strain evidence="4 5">YIT 11860</strain>
    </source>
</reference>
<dbReference type="eggNOG" id="COG5549">
    <property type="taxonomic scope" value="Bacteria"/>
</dbReference>
<evidence type="ECO:0000259" key="1">
    <source>
        <dbReference type="Pfam" id="PF16313"/>
    </source>
</evidence>
<dbReference type="GO" id="GO:0008237">
    <property type="term" value="F:metallopeptidase activity"/>
    <property type="evidence" value="ECO:0007669"/>
    <property type="project" value="InterPro"/>
</dbReference>
<dbReference type="InterPro" id="IPR033428">
    <property type="entry name" value="DUF5118"/>
</dbReference>
<evidence type="ECO:0000259" key="3">
    <source>
        <dbReference type="Pfam" id="PF17162"/>
    </source>
</evidence>
<dbReference type="Pfam" id="PF16313">
    <property type="entry name" value="DUF4953"/>
    <property type="match status" value="1"/>
</dbReference>
<dbReference type="GeneID" id="77849161"/>
<dbReference type="RefSeq" id="WP_008862346.1">
    <property type="nucleotide sequence ID" value="NZ_JH815205.1"/>
</dbReference>
<dbReference type="PANTHER" id="PTHR38478:SF1">
    <property type="entry name" value="ZINC DEPENDENT METALLOPROTEASE DOMAIN LIPOPROTEIN"/>
    <property type="match status" value="1"/>
</dbReference>
<dbReference type="SUPFAM" id="SSF55486">
    <property type="entry name" value="Metalloproteases ('zincins'), catalytic domain"/>
    <property type="match status" value="1"/>
</dbReference>
<dbReference type="InterPro" id="IPR032534">
    <property type="entry name" value="EcxA_zinc-bd"/>
</dbReference>
<organism evidence="4 5">
    <name type="scientific">Barnesiella intestinihominis YIT 11860</name>
    <dbReference type="NCBI Taxonomy" id="742726"/>
    <lineage>
        <taxon>Bacteria</taxon>
        <taxon>Pseudomonadati</taxon>
        <taxon>Bacteroidota</taxon>
        <taxon>Bacteroidia</taxon>
        <taxon>Bacteroidales</taxon>
        <taxon>Barnesiellaceae</taxon>
        <taxon>Barnesiella</taxon>
    </lineage>
</organism>
<dbReference type="HOGENOM" id="CLU_008630_1_0_10"/>
<dbReference type="STRING" id="742726.HMPREF9448_01938"/>
<keyword evidence="5" id="KW-1185">Reference proteome</keyword>
<gene>
    <name evidence="4" type="ORF">HMPREF9448_01938</name>
</gene>
<dbReference type="InterPro" id="IPR024079">
    <property type="entry name" value="MetalloPept_cat_dom_sf"/>
</dbReference>
<evidence type="ECO:0008006" key="6">
    <source>
        <dbReference type="Google" id="ProtNLM"/>
    </source>
</evidence>
<dbReference type="Gene3D" id="3.40.390.10">
    <property type="entry name" value="Collagenase (Catalytic Domain)"/>
    <property type="match status" value="1"/>
</dbReference>
<evidence type="ECO:0000259" key="2">
    <source>
        <dbReference type="Pfam" id="PF17148"/>
    </source>
</evidence>
<dbReference type="InterPro" id="IPR034032">
    <property type="entry name" value="Zn_MMP-like_bac"/>
</dbReference>
<feature type="domain" description="DUF5118" evidence="3">
    <location>
        <begin position="45"/>
        <end position="93"/>
    </location>
</feature>
<comment type="caution">
    <text evidence="4">The sequence shown here is derived from an EMBL/GenBank/DDBJ whole genome shotgun (WGS) entry which is preliminary data.</text>
</comment>
<proteinExistence type="predicted"/>
<evidence type="ECO:0000313" key="4">
    <source>
        <dbReference type="EMBL" id="EJZ63288.1"/>
    </source>
</evidence>
<dbReference type="CDD" id="cd04276">
    <property type="entry name" value="ZnMc_MMP_like_2"/>
    <property type="match status" value="1"/>
</dbReference>
<dbReference type="OrthoDB" id="9776599at2"/>
<dbReference type="Pfam" id="PF17148">
    <property type="entry name" value="DUF5117"/>
    <property type="match status" value="1"/>
</dbReference>
<feature type="domain" description="DUF5117" evidence="2">
    <location>
        <begin position="104"/>
        <end position="284"/>
    </location>
</feature>
<dbReference type="AlphaFoldDB" id="K0WVD8"/>
<evidence type="ECO:0000313" key="5">
    <source>
        <dbReference type="Proteomes" id="UP000006044"/>
    </source>
</evidence>
<dbReference type="EMBL" id="ADLE01000014">
    <property type="protein sequence ID" value="EJZ63288.1"/>
    <property type="molecule type" value="Genomic_DNA"/>
</dbReference>
<dbReference type="PANTHER" id="PTHR38478">
    <property type="entry name" value="PEPTIDASE M1A AND M12B"/>
    <property type="match status" value="1"/>
</dbReference>
<dbReference type="Proteomes" id="UP000006044">
    <property type="component" value="Unassembled WGS sequence"/>
</dbReference>
<sequence>MKKLLWAILATAIIAGANPETCYAKKKSKKNDKKEQVKDTTAKESKYEKLIKGAKTQKGMFTLHITNDNKLLVEVPDSLMNRTFLLSSRVAATTDPKIFVAGEMTTNPFMIRFSKNEQSLFMHLVQHRNIIDENDPIAASFDKNFGDPIIKAFKISAKNGKDVVVDMSDFFKGNEKIISPMPTPTPGSSSKIKTGTYTAANSYILGAKSFPQNSEIRSVLSFTGDNNCTVTMHRSLVLLPERPMTPRIYDRRVGFFSSGKNIYSSDKDRIDYTKYVHRWRLEPKEEDREAYFRGELVEPAKPIVFYVDSAFPDKWRDIVKQGVEDWNTAFEAAGFKNAIIARDYPKDDPDFDPDDMRYSCVKYAVTDIANAMGPSYVDPRSGEILTADVIWYHNVISLVHNWRFAQTGAVDKRVRKETFDNDVMRESLRYVASHEIGHTLGLMHNMGASYSFPIDSLRSPSFTQKYGTTPSIMDYARNNFVAQPGDYERGVRLTPPILGVYDIYAINWGYRLIPDAKTPKDEIPTLDKWIEEKKDDPMYTFGAQQFPGAYDPTDQTEDLGNDHFRAGEMAVSNLKIIMKNFEKWLFDEGKDFTTIQEQYAAIVQQYNRHLRHVTPYIGGVLFKEVRQGENELPYTYLDKATQKKAMRWILNQVRTYRDWLMPADLMQRINAPTNYASSVHRYIPAYLVNPTVLFRIQEGGIIDPVKNYTLDSYLNDLIAEVFKTTYQGRKLNNIERDLQSETINQFIRYSSLKPASSGIRNLDFTDDIDLESEAFPCSHALCRHHDSEEQSFTRINMGPALSSADMAPYMTGALKKVLALYKQKRAATADSATRNFYDYQIITIEKLFNN</sequence>